<dbReference type="PANTHER" id="PTHR47072">
    <property type="match status" value="1"/>
</dbReference>
<evidence type="ECO:0000256" key="1">
    <source>
        <dbReference type="SAM" id="MobiDB-lite"/>
    </source>
</evidence>
<proteinExistence type="predicted"/>
<dbReference type="AlphaFoldDB" id="A0A2N5UWM3"/>
<feature type="compositionally biased region" description="Basic and acidic residues" evidence="1">
    <location>
        <begin position="56"/>
        <end position="66"/>
    </location>
</feature>
<accession>A0A2N5UWM3</accession>
<comment type="caution">
    <text evidence="3">The sequence shown here is derived from an EMBL/GenBank/DDBJ whole genome shotgun (WGS) entry which is preliminary data.</text>
</comment>
<feature type="region of interest" description="Disordered" evidence="1">
    <location>
        <begin position="1"/>
        <end position="66"/>
    </location>
</feature>
<name>A0A2N5UWM3_9BASI</name>
<dbReference type="Pfam" id="PF12776">
    <property type="entry name" value="Myb_DNA-bind_3"/>
    <property type="match status" value="1"/>
</dbReference>
<evidence type="ECO:0000259" key="2">
    <source>
        <dbReference type="Pfam" id="PF12776"/>
    </source>
</evidence>
<protein>
    <recommendedName>
        <fullName evidence="2">Myb/SANT-like domain-containing protein</fullName>
    </recommendedName>
</protein>
<organism evidence="3 4">
    <name type="scientific">Puccinia coronata f. sp. avenae</name>
    <dbReference type="NCBI Taxonomy" id="200324"/>
    <lineage>
        <taxon>Eukaryota</taxon>
        <taxon>Fungi</taxon>
        <taxon>Dikarya</taxon>
        <taxon>Basidiomycota</taxon>
        <taxon>Pucciniomycotina</taxon>
        <taxon>Pucciniomycetes</taxon>
        <taxon>Pucciniales</taxon>
        <taxon>Pucciniaceae</taxon>
        <taxon>Puccinia</taxon>
    </lineage>
</organism>
<feature type="region of interest" description="Disordered" evidence="1">
    <location>
        <begin position="205"/>
        <end position="236"/>
    </location>
</feature>
<dbReference type="Proteomes" id="UP000235392">
    <property type="component" value="Unassembled WGS sequence"/>
</dbReference>
<feature type="compositionally biased region" description="Polar residues" evidence="1">
    <location>
        <begin position="9"/>
        <end position="18"/>
    </location>
</feature>
<feature type="domain" description="Myb/SANT-like" evidence="2">
    <location>
        <begin position="70"/>
        <end position="163"/>
    </location>
</feature>
<dbReference type="PANTHER" id="PTHR47072:SF4">
    <property type="entry name" value="MYB_SANT-LIKE DOMAIN-CONTAINING PROTEIN"/>
    <property type="match status" value="1"/>
</dbReference>
<reference evidence="3 4" key="1">
    <citation type="submission" date="2017-11" db="EMBL/GenBank/DDBJ databases">
        <title>De novo assembly and phasing of dikaryotic genomes from two isolates of Puccinia coronata f. sp. avenae, the causal agent of oat crown rust.</title>
        <authorList>
            <person name="Miller M.E."/>
            <person name="Zhang Y."/>
            <person name="Omidvar V."/>
            <person name="Sperschneider J."/>
            <person name="Schwessinger B."/>
            <person name="Raley C."/>
            <person name="Palmer J.M."/>
            <person name="Garnica D."/>
            <person name="Upadhyaya N."/>
            <person name="Rathjen J."/>
            <person name="Taylor J.M."/>
            <person name="Park R.F."/>
            <person name="Dodds P.N."/>
            <person name="Hirsch C.D."/>
            <person name="Kianian S.F."/>
            <person name="Figueroa M."/>
        </authorList>
    </citation>
    <scope>NUCLEOTIDE SEQUENCE [LARGE SCALE GENOMIC DNA]</scope>
    <source>
        <strain evidence="3">12SD80</strain>
    </source>
</reference>
<sequence length="344" mass="37872">MSDPKPDTTPVSESTPKASTKPVVPALAKVTDPASQTKPASNKQATQKAVDSDEEKEIKAEKEKKPNHIWTNDQKEALLTFIIDQISLGKGTDNGNLKAEGWTCAVKKMIEQFSIKFEREQLKNQKGAIRKIYIDMSFLLKQSGFGWDPNTGMVTADEDIWDNLIKAIRFTLYFNTYEGHIEEKAGPGTPGVSSNAIKQKLPTNLKMKGDDSSSENKGVEVVPRAQPTPAPAKRVRESKYEAFKSGVGMIVGALRETGPVQASAEVKVKEEPSPATPKQLTIRNQALSLLSSMFLKEIATHDYIRFVKVLESESNAEVLLSLASTTNPTVCKAWLEETADKLKH</sequence>
<evidence type="ECO:0000313" key="4">
    <source>
        <dbReference type="Proteomes" id="UP000235392"/>
    </source>
</evidence>
<dbReference type="InterPro" id="IPR024752">
    <property type="entry name" value="Myb/SANT-like_dom"/>
</dbReference>
<gene>
    <name evidence="3" type="ORF">PCASD_05600</name>
</gene>
<dbReference type="EMBL" id="PGCI01000081">
    <property type="protein sequence ID" value="PLW42161.1"/>
    <property type="molecule type" value="Genomic_DNA"/>
</dbReference>
<feature type="compositionally biased region" description="Polar residues" evidence="1">
    <location>
        <begin position="33"/>
        <end position="49"/>
    </location>
</feature>
<evidence type="ECO:0000313" key="3">
    <source>
        <dbReference type="EMBL" id="PLW42161.1"/>
    </source>
</evidence>